<dbReference type="RefSeq" id="WP_058352540.1">
    <property type="nucleotide sequence ID" value="NZ_CABMMD010000150.1"/>
</dbReference>
<dbReference type="GO" id="GO:0016887">
    <property type="term" value="F:ATP hydrolysis activity"/>
    <property type="evidence" value="ECO:0007669"/>
    <property type="project" value="InterPro"/>
</dbReference>
<evidence type="ECO:0000256" key="1">
    <source>
        <dbReference type="ARBA" id="ARBA00006611"/>
    </source>
</evidence>
<dbReference type="InterPro" id="IPR050921">
    <property type="entry name" value="T4SS_GSP_E_ATPase"/>
</dbReference>
<accession>A0A0V8QF78</accession>
<evidence type="ECO:0000313" key="4">
    <source>
        <dbReference type="EMBL" id="KSV59233.1"/>
    </source>
</evidence>
<dbReference type="Gene3D" id="3.40.50.300">
    <property type="entry name" value="P-loop containing nucleotide triphosphate hydrolases"/>
    <property type="match status" value="1"/>
</dbReference>
<protein>
    <submittedName>
        <fullName evidence="4">Pilus assembly protein</fullName>
    </submittedName>
</protein>
<dbReference type="Pfam" id="PF00437">
    <property type="entry name" value="T2SSE"/>
    <property type="match status" value="1"/>
</dbReference>
<comment type="similarity">
    <text evidence="1">Belongs to the GSP E family.</text>
</comment>
<dbReference type="STRING" id="290052.ASU35_09935"/>
<dbReference type="PANTHER" id="PTHR30486:SF15">
    <property type="entry name" value="TYPE II_IV SECRETION SYSTEM ATPASE"/>
    <property type="match status" value="1"/>
</dbReference>
<dbReference type="CDD" id="cd01130">
    <property type="entry name" value="VirB11-like_ATPase"/>
    <property type="match status" value="1"/>
</dbReference>
<keyword evidence="2" id="KW-0175">Coiled coil</keyword>
<comment type="caution">
    <text evidence="4">The sequence shown here is derived from an EMBL/GenBank/DDBJ whole genome shotgun (WGS) entry which is preliminary data.</text>
</comment>
<organism evidence="4 5">
    <name type="scientific">Acetivibrio ethanolgignens</name>
    <dbReference type="NCBI Taxonomy" id="290052"/>
    <lineage>
        <taxon>Bacteria</taxon>
        <taxon>Bacillati</taxon>
        <taxon>Bacillota</taxon>
        <taxon>Clostridia</taxon>
        <taxon>Eubacteriales</taxon>
        <taxon>Oscillospiraceae</taxon>
        <taxon>Acetivibrio</taxon>
    </lineage>
</organism>
<dbReference type="Gene3D" id="3.30.450.380">
    <property type="match status" value="1"/>
</dbReference>
<dbReference type="SUPFAM" id="SSF52540">
    <property type="entry name" value="P-loop containing nucleoside triphosphate hydrolases"/>
    <property type="match status" value="1"/>
</dbReference>
<dbReference type="InterPro" id="IPR027417">
    <property type="entry name" value="P-loop_NTPase"/>
</dbReference>
<dbReference type="AlphaFoldDB" id="A0A0V8QF78"/>
<keyword evidence="5" id="KW-1185">Reference proteome</keyword>
<sequence length="414" mass="46550">METGKQQLDDLKKQWQEELKEELCSLPELTDEAVKEQIERLVAKRGREAFLNLEERRQLGREIFNSIRRLDILQELLEDEEVTEIMVNGPESIFIEKHGRIEQWNKRFESEDKLIDVVQQMAAAVNRRVNEANPIMDARLLDGSRVNVVLNPVALQGTAVTIRKFSREPFTMKVLQELGAISSEGAVFLKELTRAGYNIFVSGGTGSGKTTFLNALAEGIPGEERVITIEDSAELDLKIKNLVALEARPANIEGKNEIRIRDLIKSALRMRPSRIIVGEVRDDAAVDMLQAMNTGHDGSLSTGHANSPEDMLHRLETLVLMGMDIPLLAIRQQIASALEIIVHLGRLRDGSRRVLEITEVVGLFGEAYQMNSLFVFEEEGMDEEGKIKGSLKRTENPFLQREKLCRVKGEGDGL</sequence>
<evidence type="ECO:0000259" key="3">
    <source>
        <dbReference type="Pfam" id="PF00437"/>
    </source>
</evidence>
<feature type="domain" description="Bacterial type II secretion system protein E" evidence="3">
    <location>
        <begin position="72"/>
        <end position="347"/>
    </location>
</feature>
<dbReference type="OrthoDB" id="9810761at2"/>
<dbReference type="PANTHER" id="PTHR30486">
    <property type="entry name" value="TWITCHING MOTILITY PROTEIN PILT"/>
    <property type="match status" value="1"/>
</dbReference>
<feature type="coiled-coil region" evidence="2">
    <location>
        <begin position="5"/>
        <end position="32"/>
    </location>
</feature>
<gene>
    <name evidence="4" type="ORF">ASU35_09935</name>
</gene>
<dbReference type="EMBL" id="LNAM01000150">
    <property type="protein sequence ID" value="KSV59233.1"/>
    <property type="molecule type" value="Genomic_DNA"/>
</dbReference>
<reference evidence="4 5" key="1">
    <citation type="submission" date="2015-11" db="EMBL/GenBank/DDBJ databases">
        <title>Butyribacter intestini gen. nov., sp. nov., a butyric acid-producing bacterium of the family Lachnospiraceae isolated from the human faeces.</title>
        <authorList>
            <person name="Zou Y."/>
            <person name="Xue W."/>
            <person name="Luo G."/>
            <person name="Lv M."/>
        </authorList>
    </citation>
    <scope>NUCLEOTIDE SEQUENCE [LARGE SCALE GENOMIC DNA]</scope>
    <source>
        <strain evidence="4 5">ACET-33324</strain>
    </source>
</reference>
<proteinExistence type="inferred from homology"/>
<dbReference type="Proteomes" id="UP000054874">
    <property type="component" value="Unassembled WGS sequence"/>
</dbReference>
<evidence type="ECO:0000313" key="5">
    <source>
        <dbReference type="Proteomes" id="UP000054874"/>
    </source>
</evidence>
<dbReference type="InterPro" id="IPR001482">
    <property type="entry name" value="T2SS/T4SS_dom"/>
</dbReference>
<evidence type="ECO:0000256" key="2">
    <source>
        <dbReference type="SAM" id="Coils"/>
    </source>
</evidence>
<name>A0A0V8QF78_9FIRM</name>